<keyword evidence="10" id="KW-0456">Lyase</keyword>
<name>Q8DJI9_THEVB</name>
<evidence type="ECO:0000256" key="13">
    <source>
        <dbReference type="ARBA" id="ARBA00033368"/>
    </source>
</evidence>
<keyword evidence="16" id="KW-1185">Reference proteome</keyword>
<dbReference type="Gene3D" id="3.20.19.10">
    <property type="entry name" value="Aconitase, domain 4"/>
    <property type="match status" value="1"/>
</dbReference>
<dbReference type="InterPro" id="IPR015928">
    <property type="entry name" value="Aconitase/3IPM_dehydase_swvl"/>
</dbReference>
<evidence type="ECO:0000313" key="16">
    <source>
        <dbReference type="Proteomes" id="UP000000440"/>
    </source>
</evidence>
<dbReference type="CDD" id="cd01577">
    <property type="entry name" value="IPMI_Swivel"/>
    <property type="match status" value="1"/>
</dbReference>
<dbReference type="RefSeq" id="WP_011057076.1">
    <property type="nucleotide sequence ID" value="NC_004113.1"/>
</dbReference>
<dbReference type="UniPathway" id="UPA00048">
    <property type="reaction ID" value="UER00071"/>
</dbReference>
<dbReference type="SUPFAM" id="SSF52016">
    <property type="entry name" value="LeuD/IlvD-like"/>
    <property type="match status" value="1"/>
</dbReference>
<dbReference type="EnsemblBacteria" id="BAC08786">
    <property type="protein sequence ID" value="BAC08786"/>
    <property type="gene ID" value="BAC08786"/>
</dbReference>
<keyword evidence="11" id="KW-0100">Branched-chain amino acid biosynthesis</keyword>
<dbReference type="PATRIC" id="fig|197221.4.peg.1298"/>
<reference evidence="15 16" key="1">
    <citation type="journal article" date="2002" name="DNA Res.">
        <title>Complete genome structure of the thermophilic cyanobacterium Thermosynechococcus elongatus BP-1.</title>
        <authorList>
            <person name="Nakamura Y."/>
            <person name="Kaneko T."/>
            <person name="Sato S."/>
            <person name="Ikeuchi M."/>
            <person name="Katoh H."/>
            <person name="Sasamoto S."/>
            <person name="Watanabe A."/>
            <person name="Iriguchi M."/>
            <person name="Kawashima K."/>
            <person name="Kimura T."/>
            <person name="Kishida Y."/>
            <person name="Kiyokawa C."/>
            <person name="Kohara M."/>
            <person name="Matsumoto M."/>
            <person name="Matsuno A."/>
            <person name="Nakazaki N."/>
            <person name="Shimpo S."/>
            <person name="Sugimoto M."/>
            <person name="Takeuchi C."/>
            <person name="Yamada M."/>
            <person name="Tabata S."/>
        </authorList>
    </citation>
    <scope>NUCLEOTIDE SEQUENCE [LARGE SCALE GENOMIC DNA]</scope>
    <source>
        <strain evidence="16">IAM M-273 / NIES-2133 / BP-1</strain>
    </source>
</reference>
<comment type="catalytic activity">
    <reaction evidence="1">
        <text>(2R,3S)-3-isopropylmalate = (2S)-2-isopropylmalate</text>
        <dbReference type="Rhea" id="RHEA:32287"/>
        <dbReference type="ChEBI" id="CHEBI:1178"/>
        <dbReference type="ChEBI" id="CHEBI:35121"/>
        <dbReference type="EC" id="4.2.1.33"/>
    </reaction>
</comment>
<organism evidence="15 16">
    <name type="scientific">Thermosynechococcus vestitus (strain NIES-2133 / IAM M-273 / BP-1)</name>
    <dbReference type="NCBI Taxonomy" id="197221"/>
    <lineage>
        <taxon>Bacteria</taxon>
        <taxon>Bacillati</taxon>
        <taxon>Cyanobacteriota</taxon>
        <taxon>Cyanophyceae</taxon>
        <taxon>Acaryochloridales</taxon>
        <taxon>Thermosynechococcaceae</taxon>
        <taxon>Thermosynechococcus</taxon>
    </lineage>
</organism>
<sequence length="196" mass="21587">MSKIERITGRGLPLRGNDIDTDRIIPARFLRCVTFDGLGEHVFADDRQSGQHPFDLPQYQGAKILVVNANFGCGSSREHAPQAIARWGIQAIVGESFAEIFAGNCLAMGVPCLTAAPEQVQALQRLLENQPSTELTLDLQTLTLRAGDQVIPLTMAESSRQMLISGQWDACGQLLAHRDKIHEVAARLPYVQWAIR</sequence>
<comment type="similarity">
    <text evidence="4">Belongs to the LeuD family. LeuD type 1 subfamily.</text>
</comment>
<evidence type="ECO:0000256" key="10">
    <source>
        <dbReference type="ARBA" id="ARBA00023239"/>
    </source>
</evidence>
<comment type="pathway">
    <text evidence="3">Amino-acid biosynthesis; L-leucine biosynthesis; L-leucine from 3-methyl-2-oxobutanoate: step 2/4.</text>
</comment>
<evidence type="ECO:0000256" key="1">
    <source>
        <dbReference type="ARBA" id="ARBA00000491"/>
    </source>
</evidence>
<dbReference type="GO" id="GO:0003861">
    <property type="term" value="F:3-isopropylmalate dehydratase activity"/>
    <property type="evidence" value="ECO:0007669"/>
    <property type="project" value="UniProtKB-EC"/>
</dbReference>
<dbReference type="Proteomes" id="UP000000440">
    <property type="component" value="Chromosome"/>
</dbReference>
<gene>
    <name evidence="15" type="ordered locus">tlr1234</name>
</gene>
<dbReference type="Pfam" id="PF00694">
    <property type="entry name" value="Aconitase_C"/>
    <property type="match status" value="1"/>
</dbReference>
<keyword evidence="9" id="KW-0028">Amino-acid biosynthesis</keyword>
<evidence type="ECO:0000256" key="3">
    <source>
        <dbReference type="ARBA" id="ARBA00004729"/>
    </source>
</evidence>
<comment type="subunit">
    <text evidence="5">Heterodimer of LeuC and LeuD.</text>
</comment>
<evidence type="ECO:0000256" key="4">
    <source>
        <dbReference type="ARBA" id="ARBA00009845"/>
    </source>
</evidence>
<comment type="function">
    <text evidence="2">Catalyzes the isomerization between 2-isopropylmalate and 3-isopropylmalate, via the formation of 2-isopropylmaleate.</text>
</comment>
<dbReference type="GO" id="GO:0009098">
    <property type="term" value="P:L-leucine biosynthetic process"/>
    <property type="evidence" value="ECO:0007669"/>
    <property type="project" value="UniProtKB-UniPathway"/>
</dbReference>
<evidence type="ECO:0000256" key="2">
    <source>
        <dbReference type="ARBA" id="ARBA00002695"/>
    </source>
</evidence>
<protein>
    <recommendedName>
        <fullName evidence="7">3-isopropylmalate dehydratase small subunit</fullName>
        <ecNumber evidence="6">4.2.1.33</ecNumber>
    </recommendedName>
    <alternativeName>
        <fullName evidence="12">Alpha-IPM isomerase</fullName>
    </alternativeName>
    <alternativeName>
        <fullName evidence="13">Isopropylmalate isomerase</fullName>
    </alternativeName>
</protein>
<evidence type="ECO:0000256" key="7">
    <source>
        <dbReference type="ARBA" id="ARBA00017233"/>
    </source>
</evidence>
<dbReference type="NCBIfam" id="TIGR00171">
    <property type="entry name" value="leuD"/>
    <property type="match status" value="1"/>
</dbReference>
<evidence type="ECO:0000256" key="9">
    <source>
        <dbReference type="ARBA" id="ARBA00022605"/>
    </source>
</evidence>
<proteinExistence type="inferred from homology"/>
<evidence type="ECO:0000313" key="15">
    <source>
        <dbReference type="EMBL" id="BAC08786.1"/>
    </source>
</evidence>
<dbReference type="AlphaFoldDB" id="Q8DJI9"/>
<evidence type="ECO:0000256" key="6">
    <source>
        <dbReference type="ARBA" id="ARBA00011998"/>
    </source>
</evidence>
<dbReference type="InterPro" id="IPR050075">
    <property type="entry name" value="LeuD"/>
</dbReference>
<dbReference type="GO" id="GO:0009316">
    <property type="term" value="C:3-isopropylmalate dehydratase complex"/>
    <property type="evidence" value="ECO:0007669"/>
    <property type="project" value="InterPro"/>
</dbReference>
<dbReference type="EC" id="4.2.1.33" evidence="6"/>
<evidence type="ECO:0000256" key="8">
    <source>
        <dbReference type="ARBA" id="ARBA00022430"/>
    </source>
</evidence>
<keyword evidence="8" id="KW-0432">Leucine biosynthesis</keyword>
<evidence type="ECO:0000256" key="12">
    <source>
        <dbReference type="ARBA" id="ARBA00031631"/>
    </source>
</evidence>
<evidence type="ECO:0000259" key="14">
    <source>
        <dbReference type="Pfam" id="PF00694"/>
    </source>
</evidence>
<dbReference type="InterPro" id="IPR033940">
    <property type="entry name" value="IPMI_Swivel"/>
</dbReference>
<accession>Q8DJI9</accession>
<dbReference type="PANTHER" id="PTHR43345">
    <property type="entry name" value="3-ISOPROPYLMALATE DEHYDRATASE SMALL SUBUNIT 2-RELATED-RELATED"/>
    <property type="match status" value="1"/>
</dbReference>
<dbReference type="NCBIfam" id="NF002458">
    <property type="entry name" value="PRK01641.1"/>
    <property type="match status" value="1"/>
</dbReference>
<dbReference type="PANTHER" id="PTHR43345:SF5">
    <property type="entry name" value="3-ISOPROPYLMALATE DEHYDRATASE SMALL SUBUNIT"/>
    <property type="match status" value="1"/>
</dbReference>
<evidence type="ECO:0000256" key="5">
    <source>
        <dbReference type="ARBA" id="ARBA00011271"/>
    </source>
</evidence>
<feature type="domain" description="Aconitase A/isopropylmalate dehydratase small subunit swivel" evidence="14">
    <location>
        <begin position="16"/>
        <end position="114"/>
    </location>
</feature>
<dbReference type="KEGG" id="tel:tlr1234"/>
<dbReference type="InterPro" id="IPR004431">
    <property type="entry name" value="3-IsopropMal_deHydase_ssu"/>
</dbReference>
<dbReference type="EMBL" id="BA000039">
    <property type="protein sequence ID" value="BAC08786.1"/>
    <property type="molecule type" value="Genomic_DNA"/>
</dbReference>
<dbReference type="STRING" id="197221.gene:10747830"/>
<evidence type="ECO:0000256" key="11">
    <source>
        <dbReference type="ARBA" id="ARBA00023304"/>
    </source>
</evidence>
<dbReference type="InterPro" id="IPR000573">
    <property type="entry name" value="AconitaseA/IPMdHydase_ssu_swvl"/>
</dbReference>
<dbReference type="eggNOG" id="COG0066">
    <property type="taxonomic scope" value="Bacteria"/>
</dbReference>